<keyword evidence="8" id="KW-1185">Reference proteome</keyword>
<dbReference type="InterPro" id="IPR000092">
    <property type="entry name" value="Polyprenyl_synt"/>
</dbReference>
<dbReference type="InterPro" id="IPR033749">
    <property type="entry name" value="Polyprenyl_synt_CS"/>
</dbReference>
<comment type="cofactor">
    <cofactor evidence="1">
        <name>Mg(2+)</name>
        <dbReference type="ChEBI" id="CHEBI:18420"/>
    </cofactor>
</comment>
<keyword evidence="4" id="KW-0479">Metal-binding</keyword>
<evidence type="ECO:0000256" key="5">
    <source>
        <dbReference type="ARBA" id="ARBA00022842"/>
    </source>
</evidence>
<evidence type="ECO:0000256" key="3">
    <source>
        <dbReference type="ARBA" id="ARBA00022679"/>
    </source>
</evidence>
<dbReference type="SFLD" id="SFLDS00005">
    <property type="entry name" value="Isoprenoid_Synthase_Type_I"/>
    <property type="match status" value="1"/>
</dbReference>
<dbReference type="SUPFAM" id="SSF48576">
    <property type="entry name" value="Terpenoid synthases"/>
    <property type="match status" value="1"/>
</dbReference>
<keyword evidence="5" id="KW-0460">Magnesium</keyword>
<sequence length="336" mass="34129">MTAGDTEPRAAVPAVVAPIADAAGPHVAGLVAAVESRLRDVAGPGEEAVDLAGTAAVAAGGKRLRPLLAIVVAGAAAGDDDERARAAVRAGVALELIHTATLAHDDVLDAAPLRRGRPTAFAEHGRAAATCLGDALFAAAFAELAAGGSTSAVQALAGACRELAQGELLQRADAWRTDVDEARYLERCRLKTGALFAAAATLGAQVGGVAPEPYARFATAIGVAFQLFDDVLDVVGPPEVTGKPRGTDLLDGTVTLPLLLARAEDPVLRELDLRALDPAGAAAACDRIAATGATVATERRARELVDVALAALPPDGDAGRDRALRLIGRGVVDRRL</sequence>
<comment type="caution">
    <text evidence="7">The sequence shown here is derived from an EMBL/GenBank/DDBJ whole genome shotgun (WGS) entry which is preliminary data.</text>
</comment>
<dbReference type="Gene3D" id="1.10.600.10">
    <property type="entry name" value="Farnesyl Diphosphate Synthase"/>
    <property type="match status" value="1"/>
</dbReference>
<reference evidence="7 8" key="1">
    <citation type="submission" date="2023-11" db="EMBL/GenBank/DDBJ databases">
        <authorList>
            <person name="Xu M."/>
            <person name="Jiang T."/>
        </authorList>
    </citation>
    <scope>NUCLEOTIDE SEQUENCE [LARGE SCALE GENOMIC DNA]</scope>
    <source>
        <strain evidence="7 8">SD</strain>
    </source>
</reference>
<gene>
    <name evidence="7" type="ORF">SK069_12850</name>
</gene>
<dbReference type="EMBL" id="JAXAVX010000006">
    <property type="protein sequence ID" value="MDX8152489.1"/>
    <property type="molecule type" value="Genomic_DNA"/>
</dbReference>
<protein>
    <submittedName>
        <fullName evidence="7">Polyprenyl synthetase family protein</fullName>
    </submittedName>
</protein>
<name>A0ABU4VLD6_9ACTN</name>
<evidence type="ECO:0000256" key="2">
    <source>
        <dbReference type="ARBA" id="ARBA00006706"/>
    </source>
</evidence>
<evidence type="ECO:0000256" key="6">
    <source>
        <dbReference type="RuleBase" id="RU004466"/>
    </source>
</evidence>
<dbReference type="RefSeq" id="WP_319954645.1">
    <property type="nucleotide sequence ID" value="NZ_JAXAVX010000006.1"/>
</dbReference>
<proteinExistence type="inferred from homology"/>
<organism evidence="7 8">
    <name type="scientific">Patulibacter brassicae</name>
    <dbReference type="NCBI Taxonomy" id="1705717"/>
    <lineage>
        <taxon>Bacteria</taxon>
        <taxon>Bacillati</taxon>
        <taxon>Actinomycetota</taxon>
        <taxon>Thermoleophilia</taxon>
        <taxon>Solirubrobacterales</taxon>
        <taxon>Patulibacteraceae</taxon>
        <taxon>Patulibacter</taxon>
    </lineage>
</organism>
<dbReference type="Pfam" id="PF00348">
    <property type="entry name" value="polyprenyl_synt"/>
    <property type="match status" value="1"/>
</dbReference>
<dbReference type="PANTHER" id="PTHR12001:SF69">
    <property type="entry name" value="ALL TRANS-POLYPRENYL-DIPHOSPHATE SYNTHASE PDSS1"/>
    <property type="match status" value="1"/>
</dbReference>
<evidence type="ECO:0000313" key="7">
    <source>
        <dbReference type="EMBL" id="MDX8152489.1"/>
    </source>
</evidence>
<dbReference type="PROSITE" id="PS00444">
    <property type="entry name" value="POLYPRENYL_SYNTHASE_2"/>
    <property type="match status" value="1"/>
</dbReference>
<evidence type="ECO:0000256" key="1">
    <source>
        <dbReference type="ARBA" id="ARBA00001946"/>
    </source>
</evidence>
<dbReference type="Proteomes" id="UP001277761">
    <property type="component" value="Unassembled WGS sequence"/>
</dbReference>
<accession>A0ABU4VLD6</accession>
<evidence type="ECO:0000313" key="8">
    <source>
        <dbReference type="Proteomes" id="UP001277761"/>
    </source>
</evidence>
<evidence type="ECO:0000256" key="4">
    <source>
        <dbReference type="ARBA" id="ARBA00022723"/>
    </source>
</evidence>
<dbReference type="InterPro" id="IPR008949">
    <property type="entry name" value="Isoprenoid_synthase_dom_sf"/>
</dbReference>
<comment type="similarity">
    <text evidence="2 6">Belongs to the FPP/GGPP synthase family.</text>
</comment>
<keyword evidence="3 6" id="KW-0808">Transferase</keyword>
<dbReference type="PANTHER" id="PTHR12001">
    <property type="entry name" value="GERANYLGERANYL PYROPHOSPHATE SYNTHASE"/>
    <property type="match status" value="1"/>
</dbReference>